<reference evidence="8 9" key="1">
    <citation type="submission" date="2017-03" db="EMBL/GenBank/DDBJ databases">
        <title>Genomes of endolithic fungi from Antarctica.</title>
        <authorList>
            <person name="Coleine C."/>
            <person name="Masonjones S."/>
            <person name="Stajich J.E."/>
        </authorList>
    </citation>
    <scope>NUCLEOTIDE SEQUENCE [LARGE SCALE GENOMIC DNA]</scope>
    <source>
        <strain evidence="8 9">CCFEE 6315</strain>
    </source>
</reference>
<dbReference type="CDD" id="cd10210">
    <property type="entry name" value="ASKHA_NBD_Arp6"/>
    <property type="match status" value="1"/>
</dbReference>
<comment type="caution">
    <text evidence="8">The sequence shown here is derived from an EMBL/GenBank/DDBJ whole genome shotgun (WGS) entry which is preliminary data.</text>
</comment>
<dbReference type="FunFam" id="3.90.640.10:FF:000014">
    <property type="entry name" value="Putative actin-related protein 6"/>
    <property type="match status" value="1"/>
</dbReference>
<accession>A0A4U0TJL6</accession>
<dbReference type="SMART" id="SM00268">
    <property type="entry name" value="ACTIN"/>
    <property type="match status" value="1"/>
</dbReference>
<dbReference type="EMBL" id="NAJL01000091">
    <property type="protein sequence ID" value="TKA21947.1"/>
    <property type="molecule type" value="Genomic_DNA"/>
</dbReference>
<dbReference type="AlphaFoldDB" id="A0A4U0TJL6"/>
<dbReference type="InterPro" id="IPR004000">
    <property type="entry name" value="Actin"/>
</dbReference>
<dbReference type="GO" id="GO:0005737">
    <property type="term" value="C:cytoplasm"/>
    <property type="evidence" value="ECO:0007669"/>
    <property type="project" value="UniProtKB-SubCell"/>
</dbReference>
<dbReference type="GO" id="GO:0005634">
    <property type="term" value="C:nucleus"/>
    <property type="evidence" value="ECO:0007669"/>
    <property type="project" value="UniProtKB-ARBA"/>
</dbReference>
<comment type="subunit">
    <text evidence="6">Component of the SWR1 chromatin remodeling complex.</text>
</comment>
<proteinExistence type="inferred from homology"/>
<evidence type="ECO:0000256" key="3">
    <source>
        <dbReference type="ARBA" id="ARBA00018633"/>
    </source>
</evidence>
<organism evidence="8 9">
    <name type="scientific">Salinomyces thailandicus</name>
    <dbReference type="NCBI Taxonomy" id="706561"/>
    <lineage>
        <taxon>Eukaryota</taxon>
        <taxon>Fungi</taxon>
        <taxon>Dikarya</taxon>
        <taxon>Ascomycota</taxon>
        <taxon>Pezizomycotina</taxon>
        <taxon>Dothideomycetes</taxon>
        <taxon>Dothideomycetidae</taxon>
        <taxon>Mycosphaerellales</taxon>
        <taxon>Teratosphaeriaceae</taxon>
        <taxon>Salinomyces</taxon>
    </lineage>
</organism>
<comment type="function">
    <text evidence="5">Component of the SWR1 complex which mediates the ATP-dependent exchange of histone H2A for the H2A variant HZT1 leading to transcriptional regulation of selected genes by chromatin remodeling. Involved in chromosome stability.</text>
</comment>
<dbReference type="OrthoDB" id="6220758at2759"/>
<evidence type="ECO:0000256" key="5">
    <source>
        <dbReference type="ARBA" id="ARBA00025222"/>
    </source>
</evidence>
<evidence type="ECO:0000256" key="2">
    <source>
        <dbReference type="ARBA" id="ARBA00005665"/>
    </source>
</evidence>
<comment type="subcellular location">
    <subcellularLocation>
        <location evidence="1">Cytoplasm</location>
    </subcellularLocation>
</comment>
<evidence type="ECO:0000313" key="8">
    <source>
        <dbReference type="EMBL" id="TKA21947.1"/>
    </source>
</evidence>
<evidence type="ECO:0000256" key="1">
    <source>
        <dbReference type="ARBA" id="ARBA00004496"/>
    </source>
</evidence>
<sequence length="445" mass="49405">MARQQTDHAPSHFPSRTLVLDNGAHTLKAGIASPDSRPDKCHTVPNCIARSHRDKRTYIGPELTAECDDFGELAFRRPVEKGYIVNWESEKAIWERSILDKKAPRDLQCEPQETTLVLSEPPSAPAQLQRNADEMVFEEFGFAGYARVLAPALSSYAPSPFASTAQSPSGLPLECLLVVDAGHSHTTTTPLYHGRPLHGSIRRLEVGGKTLTNQMKELISRTFDVHREDWLVGEIKEDVCYVSQAFNADLERVWKGGRHDPRRPDASVVVDYVLPDYETIKRGFARPHDPSVNLRNRALGIGTEGGRREHILTIGNERFVVPELLFTPSDIGLPQAGLPSTILQSIHSLPASLHQAFLANIVVTGGTSKISGFLERLEAELRSMVDSDMLVRVARAEDPVRNAWLGGARLAQSREAMEKVTVTRRDYLENGEGWVRRVFAGKTGR</sequence>
<dbReference type="Pfam" id="PF00022">
    <property type="entry name" value="Actin"/>
    <property type="match status" value="1"/>
</dbReference>
<dbReference type="Gene3D" id="3.30.420.40">
    <property type="match status" value="2"/>
</dbReference>
<gene>
    <name evidence="8" type="ORF">B0A50_08643</name>
</gene>
<dbReference type="SUPFAM" id="SSF53067">
    <property type="entry name" value="Actin-like ATPase domain"/>
    <property type="match status" value="2"/>
</dbReference>
<dbReference type="Gene3D" id="3.90.640.10">
    <property type="entry name" value="Actin, Chain A, domain 4"/>
    <property type="match status" value="1"/>
</dbReference>
<keyword evidence="9" id="KW-1185">Reference proteome</keyword>
<dbReference type="InterPro" id="IPR043129">
    <property type="entry name" value="ATPase_NBD"/>
</dbReference>
<dbReference type="Proteomes" id="UP000308549">
    <property type="component" value="Unassembled WGS sequence"/>
</dbReference>
<evidence type="ECO:0000256" key="6">
    <source>
        <dbReference type="ARBA" id="ARBA00063309"/>
    </source>
</evidence>
<evidence type="ECO:0000313" key="9">
    <source>
        <dbReference type="Proteomes" id="UP000308549"/>
    </source>
</evidence>
<comment type="similarity">
    <text evidence="2">Belongs to the actin family. ARP6 subfamily.</text>
</comment>
<evidence type="ECO:0000256" key="4">
    <source>
        <dbReference type="ARBA" id="ARBA00022490"/>
    </source>
</evidence>
<protein>
    <recommendedName>
        <fullName evidence="3">Actin-like protein ARP6</fullName>
    </recommendedName>
    <alternativeName>
        <fullName evidence="7">Actin-like protein arp6</fullName>
    </alternativeName>
</protein>
<keyword evidence="4" id="KW-0963">Cytoplasm</keyword>
<name>A0A4U0TJL6_9PEZI</name>
<dbReference type="PANTHER" id="PTHR11937">
    <property type="entry name" value="ACTIN"/>
    <property type="match status" value="1"/>
</dbReference>
<evidence type="ECO:0000256" key="7">
    <source>
        <dbReference type="ARBA" id="ARBA00073820"/>
    </source>
</evidence>